<dbReference type="EMBL" id="JTDY01004657">
    <property type="protein sequence ID" value="KOB67905.1"/>
    <property type="molecule type" value="Genomic_DNA"/>
</dbReference>
<comment type="caution">
    <text evidence="1">The sequence shown here is derived from an EMBL/GenBank/DDBJ whole genome shotgun (WGS) entry which is preliminary data.</text>
</comment>
<evidence type="ECO:0000313" key="1">
    <source>
        <dbReference type="EMBL" id="KOB67905.1"/>
    </source>
</evidence>
<gene>
    <name evidence="1" type="ORF">OBRU01_19115</name>
</gene>
<dbReference type="Proteomes" id="UP000037510">
    <property type="component" value="Unassembled WGS sequence"/>
</dbReference>
<accession>A0A0L7KXP0</accession>
<evidence type="ECO:0000313" key="2">
    <source>
        <dbReference type="Proteomes" id="UP000037510"/>
    </source>
</evidence>
<dbReference type="AlphaFoldDB" id="A0A0L7KXP0"/>
<name>A0A0L7KXP0_OPEBR</name>
<proteinExistence type="predicted"/>
<sequence length="81" mass="9235">MAGPRAQSFKTSRNLDPFDPYLLEGSEAITAVARAKSHGLLYFHDIPHIQSLFANQQLRIENNLKPHIVGSIRHTWPFNRP</sequence>
<reference evidence="1 2" key="1">
    <citation type="journal article" date="2015" name="Genome Biol. Evol.">
        <title>The genome of winter moth (Operophtera brumata) provides a genomic perspective on sexual dimorphism and phenology.</title>
        <authorList>
            <person name="Derks M.F."/>
            <person name="Smit S."/>
            <person name="Salis L."/>
            <person name="Schijlen E."/>
            <person name="Bossers A."/>
            <person name="Mateman C."/>
            <person name="Pijl A.S."/>
            <person name="de Ridder D."/>
            <person name="Groenen M.A."/>
            <person name="Visser M.E."/>
            <person name="Megens H.J."/>
        </authorList>
    </citation>
    <scope>NUCLEOTIDE SEQUENCE [LARGE SCALE GENOMIC DNA]</scope>
    <source>
        <strain evidence="1">WM2013NL</strain>
        <tissue evidence="1">Head and thorax</tissue>
    </source>
</reference>
<protein>
    <submittedName>
        <fullName evidence="1">Uncharacterized protein</fullName>
    </submittedName>
</protein>
<organism evidence="1 2">
    <name type="scientific">Operophtera brumata</name>
    <name type="common">Winter moth</name>
    <name type="synonym">Phalaena brumata</name>
    <dbReference type="NCBI Taxonomy" id="104452"/>
    <lineage>
        <taxon>Eukaryota</taxon>
        <taxon>Metazoa</taxon>
        <taxon>Ecdysozoa</taxon>
        <taxon>Arthropoda</taxon>
        <taxon>Hexapoda</taxon>
        <taxon>Insecta</taxon>
        <taxon>Pterygota</taxon>
        <taxon>Neoptera</taxon>
        <taxon>Endopterygota</taxon>
        <taxon>Lepidoptera</taxon>
        <taxon>Glossata</taxon>
        <taxon>Ditrysia</taxon>
        <taxon>Geometroidea</taxon>
        <taxon>Geometridae</taxon>
        <taxon>Larentiinae</taxon>
        <taxon>Operophtera</taxon>
    </lineage>
</organism>
<keyword evidence="2" id="KW-1185">Reference proteome</keyword>